<dbReference type="GO" id="GO:0019752">
    <property type="term" value="P:carboxylic acid metabolic process"/>
    <property type="evidence" value="ECO:0007669"/>
    <property type="project" value="UniProtKB-ARBA"/>
</dbReference>
<dbReference type="GO" id="GO:0016787">
    <property type="term" value="F:hydrolase activity"/>
    <property type="evidence" value="ECO:0007669"/>
    <property type="project" value="UniProtKB-KW"/>
</dbReference>
<sequence length="283" mass="29933">MRIANLSDRAVLVAADHRAVDVHTASNGRFGPALADVYATWTEFLDWARTVDPSTGESFDPADLGAPAPSPRQLFAIGLNYSEHAAESGFAVPDTLPPIFTKFASCLSGPRTTVTLPRGGHTDWEVELVVVIGAEASKVSAEDAWGVVAGLTVGQDISERITQKAGPAPQFSMGKSFPGFGPMGPWLVTVDEFANPDDLELGCSINGEEMQKGRTADLIFPVPALIEKLSAQLTLHPGDVIFTGTPAGVGIGRSPERYLAPGDELVTYVEGIGELRQTFVAEG</sequence>
<organism evidence="4 5">
    <name type="scientific">Nocardioides albidus</name>
    <dbReference type="NCBI Taxonomy" id="1517589"/>
    <lineage>
        <taxon>Bacteria</taxon>
        <taxon>Bacillati</taxon>
        <taxon>Actinomycetota</taxon>
        <taxon>Actinomycetes</taxon>
        <taxon>Propionibacteriales</taxon>
        <taxon>Nocardioidaceae</taxon>
        <taxon>Nocardioides</taxon>
    </lineage>
</organism>
<feature type="domain" description="Fumarylacetoacetase-like C-terminal" evidence="3">
    <location>
        <begin position="74"/>
        <end position="279"/>
    </location>
</feature>
<dbReference type="AlphaFoldDB" id="A0A5C4VRM2"/>
<dbReference type="SUPFAM" id="SSF56529">
    <property type="entry name" value="FAH"/>
    <property type="match status" value="1"/>
</dbReference>
<comment type="similarity">
    <text evidence="1">Belongs to the FAH family.</text>
</comment>
<dbReference type="OrthoDB" id="9805307at2"/>
<reference evidence="4 5" key="1">
    <citation type="journal article" date="2016" name="Int. J. Syst. Evol. Microbiol.">
        <title>Nocardioides albidus sp. nov., an actinobacterium isolated from garden soil.</title>
        <authorList>
            <person name="Singh H."/>
            <person name="Du J."/>
            <person name="Trinh H."/>
            <person name="Won K."/>
            <person name="Yang J.E."/>
            <person name="Yin C."/>
            <person name="Kook M."/>
            <person name="Yi T.H."/>
        </authorList>
    </citation>
    <scope>NUCLEOTIDE SEQUENCE [LARGE SCALE GENOMIC DNA]</scope>
    <source>
        <strain evidence="4 5">CCTCC AB 2015297</strain>
    </source>
</reference>
<dbReference type="InterPro" id="IPR011234">
    <property type="entry name" value="Fumarylacetoacetase-like_C"/>
</dbReference>
<dbReference type="GO" id="GO:0016853">
    <property type="term" value="F:isomerase activity"/>
    <property type="evidence" value="ECO:0007669"/>
    <property type="project" value="UniProtKB-ARBA"/>
</dbReference>
<protein>
    <submittedName>
        <fullName evidence="4">Fumarylacetoacetate hydrolase family protein</fullName>
    </submittedName>
</protein>
<evidence type="ECO:0000313" key="5">
    <source>
        <dbReference type="Proteomes" id="UP000313231"/>
    </source>
</evidence>
<evidence type="ECO:0000256" key="1">
    <source>
        <dbReference type="ARBA" id="ARBA00010211"/>
    </source>
</evidence>
<accession>A0A5C4VRM2</accession>
<comment type="caution">
    <text evidence="4">The sequence shown here is derived from an EMBL/GenBank/DDBJ whole genome shotgun (WGS) entry which is preliminary data.</text>
</comment>
<dbReference type="Pfam" id="PF01557">
    <property type="entry name" value="FAA_hydrolase"/>
    <property type="match status" value="1"/>
</dbReference>
<dbReference type="GO" id="GO:0046872">
    <property type="term" value="F:metal ion binding"/>
    <property type="evidence" value="ECO:0007669"/>
    <property type="project" value="UniProtKB-KW"/>
</dbReference>
<evidence type="ECO:0000256" key="2">
    <source>
        <dbReference type="ARBA" id="ARBA00022723"/>
    </source>
</evidence>
<gene>
    <name evidence="4" type="ORF">FHP29_14890</name>
</gene>
<proteinExistence type="inferred from homology"/>
<dbReference type="PANTHER" id="PTHR42796:SF4">
    <property type="entry name" value="FUMARYLACETOACETATE HYDROLASE DOMAIN-CONTAINING PROTEIN 2A"/>
    <property type="match status" value="1"/>
</dbReference>
<dbReference type="RefSeq" id="WP_139623635.1">
    <property type="nucleotide sequence ID" value="NZ_VDMP01000025.1"/>
</dbReference>
<keyword evidence="4" id="KW-0378">Hydrolase</keyword>
<dbReference type="Proteomes" id="UP000313231">
    <property type="component" value="Unassembled WGS sequence"/>
</dbReference>
<keyword evidence="5" id="KW-1185">Reference proteome</keyword>
<evidence type="ECO:0000313" key="4">
    <source>
        <dbReference type="EMBL" id="TNM38523.1"/>
    </source>
</evidence>
<name>A0A5C4VRM2_9ACTN</name>
<dbReference type="FunFam" id="3.90.850.10:FF:000002">
    <property type="entry name" value="2-hydroxyhepta-2,4-diene-1,7-dioate isomerase"/>
    <property type="match status" value="1"/>
</dbReference>
<dbReference type="InterPro" id="IPR051121">
    <property type="entry name" value="FAH"/>
</dbReference>
<dbReference type="EMBL" id="VDMP01000025">
    <property type="protein sequence ID" value="TNM38523.1"/>
    <property type="molecule type" value="Genomic_DNA"/>
</dbReference>
<evidence type="ECO:0000259" key="3">
    <source>
        <dbReference type="Pfam" id="PF01557"/>
    </source>
</evidence>
<dbReference type="Gene3D" id="3.90.850.10">
    <property type="entry name" value="Fumarylacetoacetase-like, C-terminal domain"/>
    <property type="match status" value="1"/>
</dbReference>
<dbReference type="PANTHER" id="PTHR42796">
    <property type="entry name" value="FUMARYLACETOACETATE HYDROLASE DOMAIN-CONTAINING PROTEIN 2A-RELATED"/>
    <property type="match status" value="1"/>
</dbReference>
<dbReference type="InterPro" id="IPR036663">
    <property type="entry name" value="Fumarylacetoacetase_C_sf"/>
</dbReference>
<keyword evidence="2" id="KW-0479">Metal-binding</keyword>